<dbReference type="Gene3D" id="3.60.21.10">
    <property type="match status" value="1"/>
</dbReference>
<dbReference type="PRINTS" id="PR01607">
    <property type="entry name" value="APYRASEFAMLY"/>
</dbReference>
<protein>
    <submittedName>
        <fullName evidence="5">Bifunctional metallophosphatase/5'-nucleotidase</fullName>
    </submittedName>
</protein>
<dbReference type="GO" id="GO:0009166">
    <property type="term" value="P:nucleotide catabolic process"/>
    <property type="evidence" value="ECO:0007669"/>
    <property type="project" value="InterPro"/>
</dbReference>
<dbReference type="GO" id="GO:0008768">
    <property type="term" value="F:UDP-sugar diphosphatase activity"/>
    <property type="evidence" value="ECO:0007669"/>
    <property type="project" value="TreeGrafter"/>
</dbReference>
<dbReference type="EMBL" id="QGSZ01000384">
    <property type="protein sequence ID" value="RQW94415.1"/>
    <property type="molecule type" value="Genomic_DNA"/>
</dbReference>
<keyword evidence="6" id="KW-1185">Reference proteome</keyword>
<dbReference type="AlphaFoldDB" id="A0A3N9W137"/>
<evidence type="ECO:0000259" key="4">
    <source>
        <dbReference type="Pfam" id="PF02872"/>
    </source>
</evidence>
<gene>
    <name evidence="5" type="ORF">DLJ59_34495</name>
</gene>
<evidence type="ECO:0000256" key="2">
    <source>
        <dbReference type="RuleBase" id="RU362119"/>
    </source>
</evidence>
<dbReference type="PANTHER" id="PTHR11575">
    <property type="entry name" value="5'-NUCLEOTIDASE-RELATED"/>
    <property type="match status" value="1"/>
</dbReference>
<dbReference type="PANTHER" id="PTHR11575:SF24">
    <property type="entry name" value="5'-NUCLEOTIDASE"/>
    <property type="match status" value="1"/>
</dbReference>
<sequence>MSITRMRRAAVGLTVLAVAAFGAFATSPERADARPKPVDVTLLALNDFHGNLEPPSGSSGTIAGQTAGGVEYLATHLAELRAAAKKKNTITVAAGDLIGASPLLSAAFHDEPTIEALTMAGLDYASVGNHEFDEGAAELLRIQNGGCHPVDGCADGTPYRGAGFKYLSANAFKTATGKPLMAPYAIHKVQGVKVGFIGMTLEGTPQIVSQQGVAGLSFADEADTANRYARELRRKGVETIVVLLHEGGTQAATGGINDCVGMTGPIVDITNRMDPSIDVVVSGHTHQAYNCDINGKLVTSASSFGRLVTDIDLKIDRRSGDVISAAANNVVVTRDVAKDPKQTALIDRYKTVLGPVADRQVGVTSQAITRSQETLFGTSLGESPLGNLIADAQLAATDDEQNAVAAFMNPGGVRADLDAGPVTYEEAFTVQPFANNLVTLDLTGAQLYCVLEQQFVTGRTLYPSSTVGYVVDPNGTTGTVADPCAGTRVVRGSLTLGGTAVDTAATYRVTVNNFLAGGGDGFSALTGGTNLVTGQIDLDAFVDYLTAESPVSAPTLDRIRTTAEVPAA</sequence>
<dbReference type="SUPFAM" id="SSF55816">
    <property type="entry name" value="5'-nucleotidase (syn. UDP-sugar hydrolase), C-terminal domain"/>
    <property type="match status" value="1"/>
</dbReference>
<keyword evidence="2" id="KW-0547">Nucleotide-binding</keyword>
<dbReference type="InterPro" id="IPR008334">
    <property type="entry name" value="5'-Nucleotdase_C"/>
</dbReference>
<dbReference type="Proteomes" id="UP000282312">
    <property type="component" value="Unassembled WGS sequence"/>
</dbReference>
<dbReference type="InterPro" id="IPR036907">
    <property type="entry name" value="5'-Nucleotdase_C_sf"/>
</dbReference>
<comment type="similarity">
    <text evidence="2">Belongs to the 5'-nucleotidase family.</text>
</comment>
<evidence type="ECO:0000256" key="1">
    <source>
        <dbReference type="ARBA" id="ARBA00022729"/>
    </source>
</evidence>
<dbReference type="InterPro" id="IPR004843">
    <property type="entry name" value="Calcineurin-like_PHP"/>
</dbReference>
<organism evidence="5 6">
    <name type="scientific">Micromonospora inaquosa</name>
    <dbReference type="NCBI Taxonomy" id="2203716"/>
    <lineage>
        <taxon>Bacteria</taxon>
        <taxon>Bacillati</taxon>
        <taxon>Actinomycetota</taxon>
        <taxon>Actinomycetes</taxon>
        <taxon>Micromonosporales</taxon>
        <taxon>Micromonosporaceae</taxon>
        <taxon>Micromonospora</taxon>
    </lineage>
</organism>
<dbReference type="GO" id="GO:0000166">
    <property type="term" value="F:nucleotide binding"/>
    <property type="evidence" value="ECO:0007669"/>
    <property type="project" value="UniProtKB-KW"/>
</dbReference>
<evidence type="ECO:0000313" key="5">
    <source>
        <dbReference type="EMBL" id="RQW94415.1"/>
    </source>
</evidence>
<feature type="domain" description="5'-Nucleotidase C-terminal" evidence="4">
    <location>
        <begin position="377"/>
        <end position="526"/>
    </location>
</feature>
<feature type="signal peptide" evidence="2">
    <location>
        <begin position="1"/>
        <end position="25"/>
    </location>
</feature>
<accession>A0A3N9W137</accession>
<dbReference type="OrthoDB" id="1016457at2"/>
<keyword evidence="2" id="KW-0378">Hydrolase</keyword>
<comment type="caution">
    <text evidence="5">The sequence shown here is derived from an EMBL/GenBank/DDBJ whole genome shotgun (WGS) entry which is preliminary data.</text>
</comment>
<dbReference type="GO" id="GO:0008253">
    <property type="term" value="F:5'-nucleotidase activity"/>
    <property type="evidence" value="ECO:0007669"/>
    <property type="project" value="TreeGrafter"/>
</dbReference>
<name>A0A3N9W137_9ACTN</name>
<feature type="chain" id="PRO_5039754903" evidence="2">
    <location>
        <begin position="26"/>
        <end position="568"/>
    </location>
</feature>
<dbReference type="RefSeq" id="WP_124778285.1">
    <property type="nucleotide sequence ID" value="NZ_QGSZ01000384.1"/>
</dbReference>
<evidence type="ECO:0000259" key="3">
    <source>
        <dbReference type="Pfam" id="PF00149"/>
    </source>
</evidence>
<dbReference type="Pfam" id="PF02872">
    <property type="entry name" value="5_nucleotid_C"/>
    <property type="match status" value="1"/>
</dbReference>
<dbReference type="GO" id="GO:0030288">
    <property type="term" value="C:outer membrane-bounded periplasmic space"/>
    <property type="evidence" value="ECO:0007669"/>
    <property type="project" value="TreeGrafter"/>
</dbReference>
<proteinExistence type="inferred from homology"/>
<dbReference type="InterPro" id="IPR006179">
    <property type="entry name" value="5_nucleotidase/apyrase"/>
</dbReference>
<evidence type="ECO:0000313" key="6">
    <source>
        <dbReference type="Proteomes" id="UP000282312"/>
    </source>
</evidence>
<keyword evidence="1 2" id="KW-0732">Signal</keyword>
<feature type="domain" description="Calcineurin-like phosphoesterase" evidence="3">
    <location>
        <begin position="41"/>
        <end position="287"/>
    </location>
</feature>
<dbReference type="SUPFAM" id="SSF56300">
    <property type="entry name" value="Metallo-dependent phosphatases"/>
    <property type="match status" value="1"/>
</dbReference>
<reference evidence="5 6" key="1">
    <citation type="submission" date="2018-05" db="EMBL/GenBank/DDBJ databases">
        <title>Micromonospora from Atacama Desert.</title>
        <authorList>
            <person name="Carro L."/>
            <person name="Goodfellow M."/>
            <person name="Klenk H.-P."/>
        </authorList>
    </citation>
    <scope>NUCLEOTIDE SEQUENCE [LARGE SCALE GENOMIC DNA]</scope>
    <source>
        <strain evidence="5 6">LB39</strain>
    </source>
</reference>
<dbReference type="Pfam" id="PF00149">
    <property type="entry name" value="Metallophos"/>
    <property type="match status" value="1"/>
</dbReference>
<dbReference type="Gene3D" id="3.90.780.10">
    <property type="entry name" value="5'-Nucleotidase, C-terminal domain"/>
    <property type="match status" value="1"/>
</dbReference>
<dbReference type="InterPro" id="IPR029052">
    <property type="entry name" value="Metallo-depent_PP-like"/>
</dbReference>